<sequence length="76" mass="7771">MSAYRERVAQDIARQAPPAPAPPARASSPASAGNGLSSPLRLFKGLDEVRGAGAPSGRLLGGERAVMTAMKPAAMR</sequence>
<accession>A0A918FN10</accession>
<protein>
    <submittedName>
        <fullName evidence="2">Uncharacterized protein</fullName>
    </submittedName>
</protein>
<keyword evidence="3" id="KW-1185">Reference proteome</keyword>
<evidence type="ECO:0000313" key="3">
    <source>
        <dbReference type="Proteomes" id="UP000658320"/>
    </source>
</evidence>
<organism evidence="2 3">
    <name type="scientific">Streptomyces aurantiogriseus</name>
    <dbReference type="NCBI Taxonomy" id="66870"/>
    <lineage>
        <taxon>Bacteria</taxon>
        <taxon>Bacillati</taxon>
        <taxon>Actinomycetota</taxon>
        <taxon>Actinomycetes</taxon>
        <taxon>Kitasatosporales</taxon>
        <taxon>Streptomycetaceae</taxon>
        <taxon>Streptomyces</taxon>
    </lineage>
</organism>
<feature type="region of interest" description="Disordered" evidence="1">
    <location>
        <begin position="1"/>
        <end position="39"/>
    </location>
</feature>
<reference evidence="2" key="2">
    <citation type="submission" date="2020-09" db="EMBL/GenBank/DDBJ databases">
        <authorList>
            <person name="Sun Q."/>
            <person name="Ohkuma M."/>
        </authorList>
    </citation>
    <scope>NUCLEOTIDE SEQUENCE</scope>
    <source>
        <strain evidence="2">JCM 4346</strain>
    </source>
</reference>
<evidence type="ECO:0000313" key="2">
    <source>
        <dbReference type="EMBL" id="GGR57669.1"/>
    </source>
</evidence>
<dbReference type="Proteomes" id="UP000658320">
    <property type="component" value="Unassembled WGS sequence"/>
</dbReference>
<dbReference type="EMBL" id="BMSX01000034">
    <property type="protein sequence ID" value="GGR57669.1"/>
    <property type="molecule type" value="Genomic_DNA"/>
</dbReference>
<evidence type="ECO:0000256" key="1">
    <source>
        <dbReference type="SAM" id="MobiDB-lite"/>
    </source>
</evidence>
<name>A0A918FN10_9ACTN</name>
<proteinExistence type="predicted"/>
<comment type="caution">
    <text evidence="2">The sequence shown here is derived from an EMBL/GenBank/DDBJ whole genome shotgun (WGS) entry which is preliminary data.</text>
</comment>
<reference evidence="2" key="1">
    <citation type="journal article" date="2014" name="Int. J. Syst. Evol. Microbiol.">
        <title>Complete genome sequence of Corynebacterium casei LMG S-19264T (=DSM 44701T), isolated from a smear-ripened cheese.</title>
        <authorList>
            <consortium name="US DOE Joint Genome Institute (JGI-PGF)"/>
            <person name="Walter F."/>
            <person name="Albersmeier A."/>
            <person name="Kalinowski J."/>
            <person name="Ruckert C."/>
        </authorList>
    </citation>
    <scope>NUCLEOTIDE SEQUENCE</scope>
    <source>
        <strain evidence="2">JCM 4346</strain>
    </source>
</reference>
<gene>
    <name evidence="2" type="ORF">GCM10010251_88210</name>
</gene>
<dbReference type="AlphaFoldDB" id="A0A918FN10"/>